<evidence type="ECO:0000256" key="3">
    <source>
        <dbReference type="ARBA" id="ARBA00022989"/>
    </source>
</evidence>
<sequence length="331" mass="37874">MVEKELTPDEVIEELGGCGRFQWRINVIAHLMKTIICFSTTGMILISATPRWRCADSKLCTNNTLMESFNESAASVCPIKTCSIGNSSCQNIQFEDRMKTMVTDFELVCERDFIPSTTMSIQIAGTLVGNVVAGQFGELFGRKRPFFMALVITMVFNVVGFFSKHWVVFAVCRFFIGLAAGFFMTMKYALLCEFSLANWRSWIIGFPSWPIEACVLAFCAWLLKDWRYIQIMTAAIGIPCLIAWWWIPESFRWHVAHDRQDVAEGIIQHVAKVNRKKLMATDHILHKPETAVKDRKHTILDLFASRELIMHLTRSDNTLTECTQLLEFIKN</sequence>
<dbReference type="PROSITE" id="PS00217">
    <property type="entry name" value="SUGAR_TRANSPORT_2"/>
    <property type="match status" value="1"/>
</dbReference>
<evidence type="ECO:0000256" key="1">
    <source>
        <dbReference type="ARBA" id="ARBA00004141"/>
    </source>
</evidence>
<feature type="transmembrane region" description="Helical" evidence="5">
    <location>
        <begin position="168"/>
        <end position="190"/>
    </location>
</feature>
<feature type="domain" description="Major facilitator superfamily (MFS) profile" evidence="6">
    <location>
        <begin position="56"/>
        <end position="331"/>
    </location>
</feature>
<feature type="transmembrane region" description="Helical" evidence="5">
    <location>
        <begin position="202"/>
        <end position="223"/>
    </location>
</feature>
<evidence type="ECO:0000259" key="6">
    <source>
        <dbReference type="PROSITE" id="PS50850"/>
    </source>
</evidence>
<gene>
    <name evidence="7" type="ORF">MAR_025611</name>
</gene>
<dbReference type="Gene3D" id="1.20.1250.20">
    <property type="entry name" value="MFS general substrate transporter like domains"/>
    <property type="match status" value="1"/>
</dbReference>
<feature type="transmembrane region" description="Helical" evidence="5">
    <location>
        <begin position="229"/>
        <end position="247"/>
    </location>
</feature>
<keyword evidence="8" id="KW-1185">Reference proteome</keyword>
<reference evidence="7" key="1">
    <citation type="submission" date="2022-11" db="EMBL/GenBank/DDBJ databases">
        <title>Centuries of genome instability and evolution in soft-shell clam transmissible cancer (bioRxiv).</title>
        <authorList>
            <person name="Hart S.F.M."/>
            <person name="Yonemitsu M.A."/>
            <person name="Giersch R.M."/>
            <person name="Beal B.F."/>
            <person name="Arriagada G."/>
            <person name="Davis B.W."/>
            <person name="Ostrander E.A."/>
            <person name="Goff S.P."/>
            <person name="Metzger M.J."/>
        </authorList>
    </citation>
    <scope>NUCLEOTIDE SEQUENCE</scope>
    <source>
        <strain evidence="7">MELC-2E11</strain>
        <tissue evidence="7">Siphon/mantle</tissue>
    </source>
</reference>
<dbReference type="InterPro" id="IPR005828">
    <property type="entry name" value="MFS_sugar_transport-like"/>
</dbReference>
<keyword evidence="2 5" id="KW-0812">Transmembrane</keyword>
<name>A0ABY7ERJ5_MYAAR</name>
<comment type="subcellular location">
    <subcellularLocation>
        <location evidence="1">Membrane</location>
        <topology evidence="1">Multi-pass membrane protein</topology>
    </subcellularLocation>
</comment>
<dbReference type="PANTHER" id="PTHR24064">
    <property type="entry name" value="SOLUTE CARRIER FAMILY 22 MEMBER"/>
    <property type="match status" value="1"/>
</dbReference>
<keyword evidence="3 5" id="KW-1133">Transmembrane helix</keyword>
<dbReference type="Pfam" id="PF00083">
    <property type="entry name" value="Sugar_tr"/>
    <property type="match status" value="1"/>
</dbReference>
<accession>A0ABY7ERJ5</accession>
<evidence type="ECO:0000313" key="8">
    <source>
        <dbReference type="Proteomes" id="UP001164746"/>
    </source>
</evidence>
<dbReference type="InterPro" id="IPR020846">
    <property type="entry name" value="MFS_dom"/>
</dbReference>
<organism evidence="7 8">
    <name type="scientific">Mya arenaria</name>
    <name type="common">Soft-shell clam</name>
    <dbReference type="NCBI Taxonomy" id="6604"/>
    <lineage>
        <taxon>Eukaryota</taxon>
        <taxon>Metazoa</taxon>
        <taxon>Spiralia</taxon>
        <taxon>Lophotrochozoa</taxon>
        <taxon>Mollusca</taxon>
        <taxon>Bivalvia</taxon>
        <taxon>Autobranchia</taxon>
        <taxon>Heteroconchia</taxon>
        <taxon>Euheterodonta</taxon>
        <taxon>Imparidentia</taxon>
        <taxon>Neoheterodontei</taxon>
        <taxon>Myida</taxon>
        <taxon>Myoidea</taxon>
        <taxon>Myidae</taxon>
        <taxon>Mya</taxon>
    </lineage>
</organism>
<dbReference type="InterPro" id="IPR005829">
    <property type="entry name" value="Sugar_transporter_CS"/>
</dbReference>
<dbReference type="Proteomes" id="UP001164746">
    <property type="component" value="Chromosome 8"/>
</dbReference>
<feature type="transmembrane region" description="Helical" evidence="5">
    <location>
        <begin position="145"/>
        <end position="162"/>
    </location>
</feature>
<keyword evidence="4 5" id="KW-0472">Membrane</keyword>
<evidence type="ECO:0000256" key="2">
    <source>
        <dbReference type="ARBA" id="ARBA00022692"/>
    </source>
</evidence>
<dbReference type="EMBL" id="CP111019">
    <property type="protein sequence ID" value="WAR11431.1"/>
    <property type="molecule type" value="Genomic_DNA"/>
</dbReference>
<feature type="non-terminal residue" evidence="7">
    <location>
        <position position="1"/>
    </location>
</feature>
<proteinExistence type="predicted"/>
<evidence type="ECO:0000256" key="5">
    <source>
        <dbReference type="SAM" id="Phobius"/>
    </source>
</evidence>
<dbReference type="SUPFAM" id="SSF103473">
    <property type="entry name" value="MFS general substrate transporter"/>
    <property type="match status" value="1"/>
</dbReference>
<dbReference type="InterPro" id="IPR036259">
    <property type="entry name" value="MFS_trans_sf"/>
</dbReference>
<dbReference type="PROSITE" id="PS50850">
    <property type="entry name" value="MFS"/>
    <property type="match status" value="1"/>
</dbReference>
<evidence type="ECO:0000256" key="4">
    <source>
        <dbReference type="ARBA" id="ARBA00023136"/>
    </source>
</evidence>
<protein>
    <submittedName>
        <fullName evidence="7">OCTL-like protein</fullName>
    </submittedName>
</protein>
<evidence type="ECO:0000313" key="7">
    <source>
        <dbReference type="EMBL" id="WAR11431.1"/>
    </source>
</evidence>